<evidence type="ECO:0000313" key="3">
    <source>
        <dbReference type="Proteomes" id="UP000029585"/>
    </source>
</evidence>
<dbReference type="Proteomes" id="UP000029585">
    <property type="component" value="Unassembled WGS sequence"/>
</dbReference>
<evidence type="ECO:0000259" key="1">
    <source>
        <dbReference type="Pfam" id="PF18765"/>
    </source>
</evidence>
<dbReference type="SUPFAM" id="SSF81301">
    <property type="entry name" value="Nucleotidyltransferase"/>
    <property type="match status" value="1"/>
</dbReference>
<dbReference type="PANTHER" id="PTHR43852:SF2">
    <property type="entry name" value="PROTEIN ADENYLYLTRANSFERASE MNTA"/>
    <property type="match status" value="1"/>
</dbReference>
<dbReference type="Pfam" id="PF18765">
    <property type="entry name" value="Polbeta"/>
    <property type="match status" value="1"/>
</dbReference>
<dbReference type="InterPro" id="IPR041633">
    <property type="entry name" value="Polbeta"/>
</dbReference>
<dbReference type="PATRIC" id="fig|742738.3.peg.242"/>
<comment type="caution">
    <text evidence="2">The sequence shown here is derived from an EMBL/GenBank/DDBJ whole genome shotgun (WGS) entry which is preliminary data.</text>
</comment>
<dbReference type="AlphaFoldDB" id="A0A096BDW3"/>
<dbReference type="RefSeq" id="WP_009257218.1">
    <property type="nucleotide sequence ID" value="NZ_KN174161.1"/>
</dbReference>
<accession>A0A096BDW3</accession>
<evidence type="ECO:0000313" key="2">
    <source>
        <dbReference type="EMBL" id="KGF57295.1"/>
    </source>
</evidence>
<organism evidence="2 3">
    <name type="scientific">Flavonifractor plautii 1_3_50AFAA</name>
    <dbReference type="NCBI Taxonomy" id="742738"/>
    <lineage>
        <taxon>Bacteria</taxon>
        <taxon>Bacillati</taxon>
        <taxon>Bacillota</taxon>
        <taxon>Clostridia</taxon>
        <taxon>Eubacteriales</taxon>
        <taxon>Oscillospiraceae</taxon>
        <taxon>Flavonifractor</taxon>
    </lineage>
</organism>
<dbReference type="InterPro" id="IPR043519">
    <property type="entry name" value="NT_sf"/>
</dbReference>
<dbReference type="PANTHER" id="PTHR43852">
    <property type="entry name" value="NUCLEOTIDYLTRANSFERASE"/>
    <property type="match status" value="1"/>
</dbReference>
<reference evidence="2 3" key="1">
    <citation type="submission" date="2011-08" db="EMBL/GenBank/DDBJ databases">
        <title>The Genome Sequence of Clostridium orbiscindens 1_3_50AFAA.</title>
        <authorList>
            <consortium name="The Broad Institute Genome Sequencing Platform"/>
            <person name="Earl A."/>
            <person name="Ward D."/>
            <person name="Feldgarden M."/>
            <person name="Gevers D."/>
            <person name="Daigneault M."/>
            <person name="Strauss J."/>
            <person name="Allen-Vercoe E."/>
            <person name="Young S.K."/>
            <person name="Zeng Q."/>
            <person name="Gargeya S."/>
            <person name="Fitzgerald M."/>
            <person name="Haas B."/>
            <person name="Abouelleil A."/>
            <person name="Alvarado L."/>
            <person name="Arachchi H.M."/>
            <person name="Berlin A."/>
            <person name="Brown A."/>
            <person name="Chapman S.B."/>
            <person name="Chen Z."/>
            <person name="Dunbar C."/>
            <person name="Freedman E."/>
            <person name="Gearin G."/>
            <person name="Gellesch M."/>
            <person name="Goldberg J."/>
            <person name="Griggs A."/>
            <person name="Gujja S."/>
            <person name="Heiman D."/>
            <person name="Howarth C."/>
            <person name="Larson L."/>
            <person name="Lui A."/>
            <person name="MacDonald P.J.P."/>
            <person name="Montmayeur A."/>
            <person name="Murphy C."/>
            <person name="Neiman D."/>
            <person name="Pearson M."/>
            <person name="Priest M."/>
            <person name="Roberts A."/>
            <person name="Saif S."/>
            <person name="Shea T."/>
            <person name="Shenoy N."/>
            <person name="Sisk P."/>
            <person name="Stolte C."/>
            <person name="Sykes S."/>
            <person name="Wortman J."/>
            <person name="Nusbaum C."/>
            <person name="Birren B."/>
        </authorList>
    </citation>
    <scope>NUCLEOTIDE SEQUENCE [LARGE SCALE GENOMIC DNA]</scope>
    <source>
        <strain evidence="2 3">1_3_50AFAA</strain>
    </source>
</reference>
<dbReference type="Gene3D" id="3.30.460.10">
    <property type="entry name" value="Beta Polymerase, domain 2"/>
    <property type="match status" value="1"/>
</dbReference>
<feature type="domain" description="Polymerase beta nucleotidyltransferase" evidence="1">
    <location>
        <begin position="16"/>
        <end position="101"/>
    </location>
</feature>
<name>A0A096BDW3_FLAPL</name>
<protein>
    <recommendedName>
        <fullName evidence="1">Polymerase beta nucleotidyltransferase domain-containing protein</fullName>
    </recommendedName>
</protein>
<gene>
    <name evidence="2" type="ORF">HMPREF9460_00229</name>
</gene>
<sequence length="104" mass="11567">MTDGKIYAIDELRALISPIAAQYGVDRIFLFGSYARGQATENSDVDLRIDKGNVKGLFTLGALYSDLEERLGKKLDLLTTGSLDQQFLSHIAQEEVLLYDHTQS</sequence>
<dbReference type="eggNOG" id="COG1669">
    <property type="taxonomic scope" value="Bacteria"/>
</dbReference>
<dbReference type="CDD" id="cd05403">
    <property type="entry name" value="NT_KNTase_like"/>
    <property type="match status" value="1"/>
</dbReference>
<keyword evidence="3" id="KW-1185">Reference proteome</keyword>
<proteinExistence type="predicted"/>
<dbReference type="HOGENOM" id="CLU_130257_7_2_9"/>
<dbReference type="EMBL" id="ADLO01000008">
    <property type="protein sequence ID" value="KGF57295.1"/>
    <property type="molecule type" value="Genomic_DNA"/>
</dbReference>
<dbReference type="InterPro" id="IPR052930">
    <property type="entry name" value="TA_antitoxin_MntA"/>
</dbReference>